<dbReference type="SUPFAM" id="SSF52540">
    <property type="entry name" value="P-loop containing nucleoside triphosphate hydrolases"/>
    <property type="match status" value="1"/>
</dbReference>
<protein>
    <recommendedName>
        <fullName evidence="1">ATPase dynein-related AAA domain-containing protein</fullName>
    </recommendedName>
</protein>
<evidence type="ECO:0000313" key="2">
    <source>
        <dbReference type="EMBL" id="EGO62598.1"/>
    </source>
</evidence>
<dbReference type="NCBIfam" id="NF033453">
    <property type="entry name" value="BREX_3_BrxF"/>
    <property type="match status" value="1"/>
</dbReference>
<dbReference type="Proteomes" id="UP000003240">
    <property type="component" value="Unassembled WGS sequence"/>
</dbReference>
<reference evidence="2 3" key="1">
    <citation type="journal article" date="2011" name="EMBO J.">
        <title>Structural diversity of bacterial flagellar motors.</title>
        <authorList>
            <person name="Chen S."/>
            <person name="Beeby M."/>
            <person name="Murphy G.E."/>
            <person name="Leadbetter J.R."/>
            <person name="Hendrixson D.R."/>
            <person name="Briegel A."/>
            <person name="Li Z."/>
            <person name="Shi J."/>
            <person name="Tocheva E.I."/>
            <person name="Muller A."/>
            <person name="Dobro M.J."/>
            <person name="Jensen G.J."/>
        </authorList>
    </citation>
    <scope>NUCLEOTIDE SEQUENCE [LARGE SCALE GENOMIC DNA]</scope>
    <source>
        <strain evidence="2 3">DSM 6540</strain>
    </source>
</reference>
<accession>F7NMY7</accession>
<dbReference type="EMBL" id="AFGF01000196">
    <property type="protein sequence ID" value="EGO62598.1"/>
    <property type="molecule type" value="Genomic_DNA"/>
</dbReference>
<name>F7NMY7_9FIRM</name>
<keyword evidence="3" id="KW-1185">Reference proteome</keyword>
<proteinExistence type="predicted"/>
<gene>
    <name evidence="2" type="ORF">ALO_17351</name>
</gene>
<dbReference type="InterPro" id="IPR011704">
    <property type="entry name" value="ATPase_dyneun-rel_AAA"/>
</dbReference>
<dbReference type="eggNOG" id="COG1066">
    <property type="taxonomic scope" value="Bacteria"/>
</dbReference>
<dbReference type="AlphaFoldDB" id="F7NMY7"/>
<dbReference type="GO" id="GO:0016887">
    <property type="term" value="F:ATP hydrolysis activity"/>
    <property type="evidence" value="ECO:0007669"/>
    <property type="project" value="InterPro"/>
</dbReference>
<dbReference type="InterPro" id="IPR048067">
    <property type="entry name" value="BREX_3_BrxF"/>
</dbReference>
<dbReference type="Gene3D" id="3.40.50.300">
    <property type="entry name" value="P-loop containing nucleotide triphosphate hydrolases"/>
    <property type="match status" value="1"/>
</dbReference>
<evidence type="ECO:0000259" key="1">
    <source>
        <dbReference type="Pfam" id="PF07728"/>
    </source>
</evidence>
<dbReference type="RefSeq" id="WP_004098158.1">
    <property type="nucleotide sequence ID" value="NZ_AFGF01000196.1"/>
</dbReference>
<feature type="domain" description="ATPase dynein-related AAA" evidence="1">
    <location>
        <begin position="23"/>
        <end position="93"/>
    </location>
</feature>
<dbReference type="Pfam" id="PF07728">
    <property type="entry name" value="AAA_5"/>
    <property type="match status" value="1"/>
</dbReference>
<dbReference type="InterPro" id="IPR027417">
    <property type="entry name" value="P-loop_NTPase"/>
</dbReference>
<comment type="caution">
    <text evidence="2">The sequence shown here is derived from an EMBL/GenBank/DDBJ whole genome shotgun (WGS) entry which is preliminary data.</text>
</comment>
<dbReference type="GO" id="GO:0005524">
    <property type="term" value="F:ATP binding"/>
    <property type="evidence" value="ECO:0007669"/>
    <property type="project" value="InterPro"/>
</dbReference>
<organism evidence="2 3">
    <name type="scientific">Acetonema longum DSM 6540</name>
    <dbReference type="NCBI Taxonomy" id="1009370"/>
    <lineage>
        <taxon>Bacteria</taxon>
        <taxon>Bacillati</taxon>
        <taxon>Bacillota</taxon>
        <taxon>Negativicutes</taxon>
        <taxon>Acetonemataceae</taxon>
        <taxon>Acetonema</taxon>
    </lineage>
</organism>
<evidence type="ECO:0000313" key="3">
    <source>
        <dbReference type="Proteomes" id="UP000003240"/>
    </source>
</evidence>
<dbReference type="STRING" id="1009370.ALO_17351"/>
<sequence>MPVTVQRVVETIREVEQGIEKLLLLVGGPGSGKSKVMRELAALQGWEYLDCRELMTEELLELVPKARAQEAPAIAGRVLGAKQAEVILLDGIQVLFAPVMHLEPLDLLRQLSQKFCIIAAWPGEVAGGKLVLAQTGRATPREYPLDRIRTIELD</sequence>